<evidence type="ECO:0000313" key="2">
    <source>
        <dbReference type="Proteomes" id="UP001152795"/>
    </source>
</evidence>
<sequence>MHNEFAENVMFLLQVVTKTSSIRNAGVYKPTSKCSFSQTTREASVGNNIKAAHCADTRGDELENTIFNRAMRYKEQTDLDQNDFAKDDAAIAKRTVGEVGVSYVRWGRKTCPNTLGTTLVYEGLVGGSFYTEQGGASDYLCLPLNPIYGLYKSGNQESRARIYGAEYQSESDGIFPSSLYQHDVPCSVCHVTNRASQIMIPARNVCPSGWTREYQGYLMAEKYSHCRTMHTCVDKDPEYIPGSSANANGALFYFVEGKCGSLPCLPYVDGRELTCAVCTR</sequence>
<protein>
    <submittedName>
        <fullName evidence="1">Uncharacterized protein</fullName>
    </submittedName>
</protein>
<proteinExistence type="predicted"/>
<name>A0A6S7HVG9_PARCT</name>
<gene>
    <name evidence="1" type="ORF">PACLA_8A030791</name>
</gene>
<comment type="caution">
    <text evidence="1">The sequence shown here is derived from an EMBL/GenBank/DDBJ whole genome shotgun (WGS) entry which is preliminary data.</text>
</comment>
<dbReference type="Proteomes" id="UP001152795">
    <property type="component" value="Unassembled WGS sequence"/>
</dbReference>
<accession>A0A6S7HVG9</accession>
<dbReference type="PANTHER" id="PTHR24024">
    <property type="entry name" value="PULMONARY SURFACTANT-ASSOCIATED PROTEIN A"/>
    <property type="match status" value="1"/>
</dbReference>
<reference evidence="1" key="1">
    <citation type="submission" date="2020-04" db="EMBL/GenBank/DDBJ databases">
        <authorList>
            <person name="Alioto T."/>
            <person name="Alioto T."/>
            <person name="Gomez Garrido J."/>
        </authorList>
    </citation>
    <scope>NUCLEOTIDE SEQUENCE</scope>
    <source>
        <strain evidence="1">A484AB</strain>
    </source>
</reference>
<evidence type="ECO:0000313" key="1">
    <source>
        <dbReference type="EMBL" id="CAB4008607.1"/>
    </source>
</evidence>
<dbReference type="OrthoDB" id="6086925at2759"/>
<dbReference type="AlphaFoldDB" id="A0A6S7HVG9"/>
<dbReference type="EMBL" id="CACRXK020006172">
    <property type="protein sequence ID" value="CAB4008607.1"/>
    <property type="molecule type" value="Genomic_DNA"/>
</dbReference>
<dbReference type="GO" id="GO:0005615">
    <property type="term" value="C:extracellular space"/>
    <property type="evidence" value="ECO:0007669"/>
    <property type="project" value="TreeGrafter"/>
</dbReference>
<keyword evidence="2" id="KW-1185">Reference proteome</keyword>
<organism evidence="1 2">
    <name type="scientific">Paramuricea clavata</name>
    <name type="common">Red gorgonian</name>
    <name type="synonym">Violescent sea-whip</name>
    <dbReference type="NCBI Taxonomy" id="317549"/>
    <lineage>
        <taxon>Eukaryota</taxon>
        <taxon>Metazoa</taxon>
        <taxon>Cnidaria</taxon>
        <taxon>Anthozoa</taxon>
        <taxon>Octocorallia</taxon>
        <taxon>Malacalcyonacea</taxon>
        <taxon>Plexauridae</taxon>
        <taxon>Paramuricea</taxon>
    </lineage>
</organism>
<dbReference type="InterPro" id="IPR051077">
    <property type="entry name" value="Ca-dependent_lectin"/>
</dbReference>
<dbReference type="PANTHER" id="PTHR24024:SF18">
    <property type="entry name" value="SHORT-CHAIN COLLAGEN C4-LIKE"/>
    <property type="match status" value="1"/>
</dbReference>